<keyword evidence="6" id="KW-0687">Ribonucleoprotein</keyword>
<dbReference type="GO" id="GO:0003735">
    <property type="term" value="F:structural constituent of ribosome"/>
    <property type="evidence" value="ECO:0007669"/>
    <property type="project" value="InterPro"/>
</dbReference>
<keyword evidence="3" id="KW-0809">Transit peptide</keyword>
<dbReference type="AlphaFoldDB" id="A0A7R9QJ03"/>
<dbReference type="PANTHER" id="PTHR13124">
    <property type="entry name" value="39S RIBOSOMAL PROTEIN L46, MITOCHONDRIAL PRECURSOR-RELATED"/>
    <property type="match status" value="1"/>
</dbReference>
<dbReference type="EMBL" id="CAJPVJ010002216">
    <property type="protein sequence ID" value="CAG2165945.1"/>
    <property type="molecule type" value="Genomic_DNA"/>
</dbReference>
<comment type="similarity">
    <text evidence="2">Belongs to the mitochondrion-specific ribosomal protein mL46 family.</text>
</comment>
<feature type="domain" description="Large ribosomal subunit protein mL46 N-terminal" evidence="9">
    <location>
        <begin position="32"/>
        <end position="131"/>
    </location>
</feature>
<protein>
    <recommendedName>
        <fullName evidence="7">Large ribosomal subunit protein mL46</fullName>
    </recommendedName>
    <alternativeName>
        <fullName evidence="8">39S ribosomal protein L46, mitochondrial</fullName>
    </alternativeName>
</protein>
<dbReference type="OrthoDB" id="194611at2759"/>
<evidence type="ECO:0000256" key="2">
    <source>
        <dbReference type="ARBA" id="ARBA00009070"/>
    </source>
</evidence>
<evidence type="ECO:0000256" key="3">
    <source>
        <dbReference type="ARBA" id="ARBA00022946"/>
    </source>
</evidence>
<evidence type="ECO:0000256" key="5">
    <source>
        <dbReference type="ARBA" id="ARBA00023128"/>
    </source>
</evidence>
<dbReference type="SUPFAM" id="SSF55811">
    <property type="entry name" value="Nudix"/>
    <property type="match status" value="1"/>
</dbReference>
<dbReference type="EMBL" id="OC917041">
    <property type="protein sequence ID" value="CAD7645955.1"/>
    <property type="molecule type" value="Genomic_DNA"/>
</dbReference>
<keyword evidence="5" id="KW-0496">Mitochondrion</keyword>
<dbReference type="CDD" id="cd04661">
    <property type="entry name" value="NUDIX_MRP_L46"/>
    <property type="match status" value="1"/>
</dbReference>
<dbReference type="InterPro" id="IPR021757">
    <property type="entry name" value="Ribosomal_mL46_N"/>
</dbReference>
<dbReference type="GO" id="GO:0005762">
    <property type="term" value="C:mitochondrial large ribosomal subunit"/>
    <property type="evidence" value="ECO:0007669"/>
    <property type="project" value="TreeGrafter"/>
</dbReference>
<evidence type="ECO:0000256" key="6">
    <source>
        <dbReference type="ARBA" id="ARBA00023274"/>
    </source>
</evidence>
<keyword evidence="4" id="KW-0689">Ribosomal protein</keyword>
<evidence type="ECO:0000259" key="9">
    <source>
        <dbReference type="Pfam" id="PF11788"/>
    </source>
</evidence>
<gene>
    <name evidence="10" type="ORF">ONB1V03_LOCUS5479</name>
</gene>
<comment type="subcellular location">
    <subcellularLocation>
        <location evidence="1">Mitochondrion</location>
    </subcellularLocation>
</comment>
<evidence type="ECO:0000256" key="4">
    <source>
        <dbReference type="ARBA" id="ARBA00022980"/>
    </source>
</evidence>
<dbReference type="Proteomes" id="UP000728032">
    <property type="component" value="Unassembled WGS sequence"/>
</dbReference>
<proteinExistence type="inferred from homology"/>
<evidence type="ECO:0000313" key="11">
    <source>
        <dbReference type="Proteomes" id="UP000728032"/>
    </source>
</evidence>
<evidence type="ECO:0000256" key="1">
    <source>
        <dbReference type="ARBA" id="ARBA00004173"/>
    </source>
</evidence>
<dbReference type="InterPro" id="IPR033650">
    <property type="entry name" value="Ribosomal_mL46_NUDIX"/>
</dbReference>
<organism evidence="10">
    <name type="scientific">Oppiella nova</name>
    <dbReference type="NCBI Taxonomy" id="334625"/>
    <lineage>
        <taxon>Eukaryota</taxon>
        <taxon>Metazoa</taxon>
        <taxon>Ecdysozoa</taxon>
        <taxon>Arthropoda</taxon>
        <taxon>Chelicerata</taxon>
        <taxon>Arachnida</taxon>
        <taxon>Acari</taxon>
        <taxon>Acariformes</taxon>
        <taxon>Sarcoptiformes</taxon>
        <taxon>Oribatida</taxon>
        <taxon>Brachypylina</taxon>
        <taxon>Oppioidea</taxon>
        <taxon>Oppiidae</taxon>
        <taxon>Oppiella</taxon>
    </lineage>
</organism>
<evidence type="ECO:0000256" key="7">
    <source>
        <dbReference type="ARBA" id="ARBA00035190"/>
    </source>
</evidence>
<accession>A0A7R9QJ03</accession>
<dbReference type="Pfam" id="PF11788">
    <property type="entry name" value="MRP-L46"/>
    <property type="match status" value="1"/>
</dbReference>
<dbReference type="InterPro" id="IPR040008">
    <property type="entry name" value="Ribosomal_mL46"/>
</dbReference>
<evidence type="ECO:0000313" key="10">
    <source>
        <dbReference type="EMBL" id="CAD7645955.1"/>
    </source>
</evidence>
<dbReference type="PANTHER" id="PTHR13124:SF12">
    <property type="entry name" value="LARGE RIBOSOMAL SUBUNIT PROTEIN ML46"/>
    <property type="match status" value="1"/>
</dbReference>
<reference evidence="10" key="1">
    <citation type="submission" date="2020-11" db="EMBL/GenBank/DDBJ databases">
        <authorList>
            <person name="Tran Van P."/>
        </authorList>
    </citation>
    <scope>NUCLEOTIDE SEQUENCE</scope>
</reference>
<dbReference type="Gene3D" id="3.90.79.10">
    <property type="entry name" value="Nucleoside Triphosphate Pyrophosphohydrolase"/>
    <property type="match status" value="1"/>
</dbReference>
<keyword evidence="11" id="KW-1185">Reference proteome</keyword>
<name>A0A7R9QJ03_9ACAR</name>
<sequence length="300" mass="34950">MTPIVRSLSSMRAIISTGVQTMVTTRRYRSDWHLISAVCLQRSPLIVPEMNWLEKKMSDVLDTVETNGSLYNDHEMRHFEDERRAKRIAAGDKVDEKDLEAASKQTAQDFEEYFQKMFSQFSKASRITQSDVTNDRKSLDRCLDRHLMLVCRQRLDNTVEEWLLPQTVNSGDETMRETAERALREFCPTGQLEVGFLGNVPSAVYSYKYPPLVTDKTRMNGAKIFIFKALHKSGHFVPNEDICLDYEWLNRTELAARLPQKYWSTICESLLLEELDINDIMSRNKTFRRIVKKRFSVSQQ</sequence>
<dbReference type="InterPro" id="IPR015797">
    <property type="entry name" value="NUDIX_hydrolase-like_dom_sf"/>
</dbReference>
<evidence type="ECO:0000256" key="8">
    <source>
        <dbReference type="ARBA" id="ARBA00035534"/>
    </source>
</evidence>